<keyword evidence="4 5" id="KW-0732">Signal</keyword>
<dbReference type="Proteomes" id="UP000198211">
    <property type="component" value="Unassembled WGS sequence"/>
</dbReference>
<feature type="chain" id="PRO_5044976214" description="RxLR effector protein" evidence="5">
    <location>
        <begin position="23"/>
        <end position="252"/>
    </location>
</feature>
<dbReference type="InterPro" id="IPR031825">
    <property type="entry name" value="RXLR"/>
</dbReference>
<keyword evidence="7" id="KW-1185">Reference proteome</keyword>
<dbReference type="Pfam" id="PF16810">
    <property type="entry name" value="RXLR"/>
    <property type="match status" value="1"/>
</dbReference>
<dbReference type="EMBL" id="NBNE01002505">
    <property type="protein sequence ID" value="OWZ10258.1"/>
    <property type="molecule type" value="Genomic_DNA"/>
</dbReference>
<evidence type="ECO:0000256" key="1">
    <source>
        <dbReference type="ARBA" id="ARBA00004613"/>
    </source>
</evidence>
<reference evidence="7" key="1">
    <citation type="submission" date="2017-03" db="EMBL/GenBank/DDBJ databases">
        <title>Phytopthora megakarya and P. palmivora, two closely related causual agents of cacao black pod achieved similar genome size and gene model numbers by different mechanisms.</title>
        <authorList>
            <person name="Ali S."/>
            <person name="Shao J."/>
            <person name="Larry D.J."/>
            <person name="Kronmiller B."/>
            <person name="Shen D."/>
            <person name="Strem M.D."/>
            <person name="Melnick R.L."/>
            <person name="Guiltinan M.J."/>
            <person name="Tyler B.M."/>
            <person name="Meinhardt L.W."/>
            <person name="Bailey B.A."/>
        </authorList>
    </citation>
    <scope>NUCLEOTIDE SEQUENCE [LARGE SCALE GENOMIC DNA]</scope>
    <source>
        <strain evidence="7">zdho120</strain>
    </source>
</reference>
<comment type="domain">
    <text evidence="5">The RxLR-dEER motif acts to carry the protein into the host cell cytoplasm through binding to cell surface phosphatidylinositol-3-phosphate.</text>
</comment>
<evidence type="ECO:0000256" key="2">
    <source>
        <dbReference type="ARBA" id="ARBA00010400"/>
    </source>
</evidence>
<organism evidence="6 7">
    <name type="scientific">Phytophthora megakarya</name>
    <dbReference type="NCBI Taxonomy" id="4795"/>
    <lineage>
        <taxon>Eukaryota</taxon>
        <taxon>Sar</taxon>
        <taxon>Stramenopiles</taxon>
        <taxon>Oomycota</taxon>
        <taxon>Peronosporomycetes</taxon>
        <taxon>Peronosporales</taxon>
        <taxon>Peronosporaceae</taxon>
        <taxon>Phytophthora</taxon>
    </lineage>
</organism>
<name>A0A225VZB9_9STRA</name>
<evidence type="ECO:0000256" key="3">
    <source>
        <dbReference type="ARBA" id="ARBA00022525"/>
    </source>
</evidence>
<comment type="caution">
    <text evidence="6">The sequence shown here is derived from an EMBL/GenBank/DDBJ whole genome shotgun (WGS) entry which is preliminary data.</text>
</comment>
<feature type="signal peptide" evidence="5">
    <location>
        <begin position="1"/>
        <end position="22"/>
    </location>
</feature>
<evidence type="ECO:0000256" key="5">
    <source>
        <dbReference type="RuleBase" id="RU367124"/>
    </source>
</evidence>
<comment type="subcellular location">
    <subcellularLocation>
        <location evidence="1 5">Secreted</location>
    </subcellularLocation>
</comment>
<protein>
    <recommendedName>
        <fullName evidence="5">RxLR effector protein</fullName>
    </recommendedName>
</protein>
<comment type="similarity">
    <text evidence="2 5">Belongs to the RxLR effector family.</text>
</comment>
<evidence type="ECO:0000313" key="6">
    <source>
        <dbReference type="EMBL" id="OWZ10258.1"/>
    </source>
</evidence>
<evidence type="ECO:0000256" key="4">
    <source>
        <dbReference type="ARBA" id="ARBA00022729"/>
    </source>
</evidence>
<evidence type="ECO:0000313" key="7">
    <source>
        <dbReference type="Proteomes" id="UP000198211"/>
    </source>
</evidence>
<keyword evidence="3 5" id="KW-0964">Secreted</keyword>
<dbReference type="AlphaFoldDB" id="A0A225VZB9"/>
<sequence length="252" mass="28131">MRLSYAVLLALITVLGSTISIAAETTAVYLDHHHVHASSDELRGMRRTRLLRAEKETNDDEERTNLLKKIASVFKSKNSAKVVPIGTVKEMQLAPNLAKKFKKLMKSKSLDDAVTTLKLGGKVKPKVTELYQPDKLPMYVRFSEDTFARRGSVDKWGIETLRKNGYSEKDLLVISNHGFKNGDDVSTETAKRLRGGLLEKWFQEKKTANEVAQLLKAGEKTLTPANQAAYQNYLKAQNSQITGNPIAFNPLA</sequence>
<comment type="function">
    <text evidence="5">Effector that suppresses plant defense responses during pathogen infection.</text>
</comment>
<dbReference type="OrthoDB" id="93070at2759"/>
<proteinExistence type="inferred from homology"/>
<gene>
    <name evidence="6" type="ORF">PHMEG_00016921</name>
</gene>
<accession>A0A225VZB9</accession>